<protein>
    <recommendedName>
        <fullName evidence="3">IBH1-like N-terminal domain-containing protein</fullName>
    </recommendedName>
</protein>
<name>A0AAD3S410_NEPGR</name>
<dbReference type="InterPro" id="IPR044660">
    <property type="entry name" value="IBH1-like"/>
</dbReference>
<evidence type="ECO:0000256" key="2">
    <source>
        <dbReference type="ARBA" id="ARBA00023163"/>
    </source>
</evidence>
<feature type="domain" description="IBH1-like N-terminal" evidence="3">
    <location>
        <begin position="5"/>
        <end position="66"/>
    </location>
</feature>
<dbReference type="AlphaFoldDB" id="A0AAD3S410"/>
<dbReference type="Proteomes" id="UP001279734">
    <property type="component" value="Unassembled WGS sequence"/>
</dbReference>
<evidence type="ECO:0000256" key="1">
    <source>
        <dbReference type="ARBA" id="ARBA00023015"/>
    </source>
</evidence>
<dbReference type="GO" id="GO:0006355">
    <property type="term" value="P:regulation of DNA-templated transcription"/>
    <property type="evidence" value="ECO:0007669"/>
    <property type="project" value="InterPro"/>
</dbReference>
<dbReference type="EMBL" id="BSYO01000004">
    <property type="protein sequence ID" value="GMH03971.1"/>
    <property type="molecule type" value="Genomic_DNA"/>
</dbReference>
<dbReference type="PANTHER" id="PTHR33124:SF5">
    <property type="entry name" value="TRANSCRIPTION FACTOR IBH1-LIKE 1"/>
    <property type="match status" value="1"/>
</dbReference>
<dbReference type="InterPro" id="IPR059002">
    <property type="entry name" value="IBH1_N"/>
</dbReference>
<reference evidence="4" key="1">
    <citation type="submission" date="2023-05" db="EMBL/GenBank/DDBJ databases">
        <title>Nepenthes gracilis genome sequencing.</title>
        <authorList>
            <person name="Fukushima K."/>
        </authorList>
    </citation>
    <scope>NUCLEOTIDE SEQUENCE</scope>
    <source>
        <strain evidence="4">SING2019-196</strain>
    </source>
</reference>
<evidence type="ECO:0000313" key="4">
    <source>
        <dbReference type="EMBL" id="GMH03971.1"/>
    </source>
</evidence>
<gene>
    <name evidence="4" type="ORF">Nepgr_005810</name>
</gene>
<proteinExistence type="predicted"/>
<sequence>MRSPSSLKKEFLTKWVVGLRAWSSSSKEMGLLERKKAIKLSADVAMAAATNGTTIWSHTLINNASKDPNSKHMVQSILTSARARDQSNEPSKFPLLSPPTRCARNRVRSKKVLRKARINYIQRCSRRSAASLIAKTLVKKRTQVLKGLVPGGECMDESCLIKETLDYMISLRAQVLIMQHIAKVMELFNSK</sequence>
<evidence type="ECO:0000313" key="5">
    <source>
        <dbReference type="Proteomes" id="UP001279734"/>
    </source>
</evidence>
<keyword evidence="1" id="KW-0805">Transcription regulation</keyword>
<keyword evidence="2" id="KW-0804">Transcription</keyword>
<comment type="caution">
    <text evidence="4">The sequence shown here is derived from an EMBL/GenBank/DDBJ whole genome shotgun (WGS) entry which is preliminary data.</text>
</comment>
<organism evidence="4 5">
    <name type="scientific">Nepenthes gracilis</name>
    <name type="common">Slender pitcher plant</name>
    <dbReference type="NCBI Taxonomy" id="150966"/>
    <lineage>
        <taxon>Eukaryota</taxon>
        <taxon>Viridiplantae</taxon>
        <taxon>Streptophyta</taxon>
        <taxon>Embryophyta</taxon>
        <taxon>Tracheophyta</taxon>
        <taxon>Spermatophyta</taxon>
        <taxon>Magnoliopsida</taxon>
        <taxon>eudicotyledons</taxon>
        <taxon>Gunneridae</taxon>
        <taxon>Pentapetalae</taxon>
        <taxon>Caryophyllales</taxon>
        <taxon>Nepenthaceae</taxon>
        <taxon>Nepenthes</taxon>
    </lineage>
</organism>
<keyword evidence="5" id="KW-1185">Reference proteome</keyword>
<dbReference type="Pfam" id="PF26576">
    <property type="entry name" value="IBH1_N"/>
    <property type="match status" value="1"/>
</dbReference>
<dbReference type="PANTHER" id="PTHR33124">
    <property type="entry name" value="TRANSCRIPTION FACTOR IBH1-LIKE 1"/>
    <property type="match status" value="1"/>
</dbReference>
<accession>A0AAD3S410</accession>
<evidence type="ECO:0000259" key="3">
    <source>
        <dbReference type="Pfam" id="PF26576"/>
    </source>
</evidence>